<gene>
    <name evidence="1" type="ORF">SAMN04487945_1956</name>
</gene>
<reference evidence="1 2" key="1">
    <citation type="submission" date="2016-10" db="EMBL/GenBank/DDBJ databases">
        <authorList>
            <person name="de Groot N.N."/>
        </authorList>
    </citation>
    <scope>NUCLEOTIDE SEQUENCE [LARGE SCALE GENOMIC DNA]</scope>
    <source>
        <strain evidence="1 2">CGMCC 1.5337</strain>
    </source>
</reference>
<evidence type="ECO:0000313" key="2">
    <source>
        <dbReference type="Proteomes" id="UP000198518"/>
    </source>
</evidence>
<organism evidence="1 2">
    <name type="scientific">Halobacterium jilantaiense</name>
    <dbReference type="NCBI Taxonomy" id="355548"/>
    <lineage>
        <taxon>Archaea</taxon>
        <taxon>Methanobacteriati</taxon>
        <taxon>Methanobacteriota</taxon>
        <taxon>Stenosarchaea group</taxon>
        <taxon>Halobacteria</taxon>
        <taxon>Halobacteriales</taxon>
        <taxon>Halobacteriaceae</taxon>
        <taxon>Halobacterium</taxon>
    </lineage>
</organism>
<sequence length="97" mass="10638">MVDLTDFQEDAVEMISADEESPTAVIQMGDEGGANMLLNDGKFATQGPNPQFDLLAAYVLHLANENDLDVGEVFEAVDERLELWSEEGGIQVGHEQR</sequence>
<dbReference type="AlphaFoldDB" id="A0A1I0PU31"/>
<dbReference type="EMBL" id="FOJA01000001">
    <property type="protein sequence ID" value="SEW17928.1"/>
    <property type="molecule type" value="Genomic_DNA"/>
</dbReference>
<dbReference type="OrthoDB" id="382239at2157"/>
<keyword evidence="2" id="KW-1185">Reference proteome</keyword>
<accession>A0A1I0PU31</accession>
<evidence type="ECO:0000313" key="1">
    <source>
        <dbReference type="EMBL" id="SEW17928.1"/>
    </source>
</evidence>
<dbReference type="Proteomes" id="UP000198518">
    <property type="component" value="Unassembled WGS sequence"/>
</dbReference>
<protein>
    <submittedName>
        <fullName evidence="1">Uncharacterized protein</fullName>
    </submittedName>
</protein>
<name>A0A1I0PU31_9EURY</name>
<dbReference type="RefSeq" id="WP_089669209.1">
    <property type="nucleotide sequence ID" value="NZ_FOJA01000001.1"/>
</dbReference>
<proteinExistence type="predicted"/>